<dbReference type="SUPFAM" id="SSF49363">
    <property type="entry name" value="Purple acid phosphatase, N-terminal domain"/>
    <property type="match status" value="1"/>
</dbReference>
<dbReference type="Pfam" id="PF14008">
    <property type="entry name" value="Metallophos_C"/>
    <property type="match status" value="1"/>
</dbReference>
<name>A0A9W8C084_TRIRA</name>
<keyword evidence="1 3" id="KW-0732">Signal</keyword>
<evidence type="ECO:0000313" key="7">
    <source>
        <dbReference type="EMBL" id="KAI7804956.1"/>
    </source>
</evidence>
<comment type="catalytic activity">
    <reaction evidence="3">
        <text>a phosphate monoester + H2O = an alcohol + phosphate</text>
        <dbReference type="Rhea" id="RHEA:15017"/>
        <dbReference type="ChEBI" id="CHEBI:15377"/>
        <dbReference type="ChEBI" id="CHEBI:30879"/>
        <dbReference type="ChEBI" id="CHEBI:43474"/>
        <dbReference type="ChEBI" id="CHEBI:67140"/>
        <dbReference type="EC" id="3.1.3.2"/>
    </reaction>
</comment>
<reference evidence="7" key="1">
    <citation type="submission" date="2021-02" db="EMBL/GenBank/DDBJ databases">
        <title>Comparative genomics reveals that relaxation of natural selection precedes convergent phenotypic evolution of cavefish.</title>
        <authorList>
            <person name="Peng Z."/>
        </authorList>
    </citation>
    <scope>NUCLEOTIDE SEQUENCE</scope>
    <source>
        <tissue evidence="7">Muscle</tissue>
    </source>
</reference>
<dbReference type="InterPro" id="IPR025733">
    <property type="entry name" value="PAPs_C"/>
</dbReference>
<evidence type="ECO:0000313" key="8">
    <source>
        <dbReference type="Proteomes" id="UP001059041"/>
    </source>
</evidence>
<dbReference type="EC" id="3.1.3.2" evidence="3"/>
<feature type="domain" description="Purple acid phosphatase C-terminal" evidence="5">
    <location>
        <begin position="315"/>
        <end position="371"/>
    </location>
</feature>
<dbReference type="GO" id="GO:0003993">
    <property type="term" value="F:acid phosphatase activity"/>
    <property type="evidence" value="ECO:0007669"/>
    <property type="project" value="UniProtKB-EC"/>
</dbReference>
<dbReference type="EMBL" id="JAFHDT010000010">
    <property type="protein sequence ID" value="KAI7804956.1"/>
    <property type="molecule type" value="Genomic_DNA"/>
</dbReference>
<dbReference type="SUPFAM" id="SSF56300">
    <property type="entry name" value="Metallo-dependent phosphatases"/>
    <property type="match status" value="1"/>
</dbReference>
<dbReference type="PANTHER" id="PTHR45867">
    <property type="entry name" value="PURPLE ACID PHOSPHATASE"/>
    <property type="match status" value="1"/>
</dbReference>
<dbReference type="InterPro" id="IPR029052">
    <property type="entry name" value="Metallo-depent_PP-like"/>
</dbReference>
<protein>
    <recommendedName>
        <fullName evidence="3">Purple acid phosphatase</fullName>
        <ecNumber evidence="3">3.1.3.2</ecNumber>
    </recommendedName>
</protein>
<dbReference type="CDD" id="cd00839">
    <property type="entry name" value="MPP_PAPs"/>
    <property type="match status" value="1"/>
</dbReference>
<dbReference type="GO" id="GO:0046872">
    <property type="term" value="F:metal ion binding"/>
    <property type="evidence" value="ECO:0007669"/>
    <property type="project" value="InterPro"/>
</dbReference>
<dbReference type="InterPro" id="IPR015914">
    <property type="entry name" value="PAPs_N"/>
</dbReference>
<dbReference type="Pfam" id="PF00149">
    <property type="entry name" value="Metallophos"/>
    <property type="match status" value="1"/>
</dbReference>
<dbReference type="Proteomes" id="UP001059041">
    <property type="component" value="Linkage Group LG10"/>
</dbReference>
<dbReference type="PANTHER" id="PTHR45867:SF3">
    <property type="entry name" value="ACID PHOSPHATASE TYPE 7"/>
    <property type="match status" value="1"/>
</dbReference>
<feature type="domain" description="Purple acid phosphatase N-terminal" evidence="6">
    <location>
        <begin position="25"/>
        <end position="115"/>
    </location>
</feature>
<dbReference type="AlphaFoldDB" id="A0A9W8C084"/>
<feature type="chain" id="PRO_5041017442" description="Purple acid phosphatase" evidence="3">
    <location>
        <begin position="18"/>
        <end position="537"/>
    </location>
</feature>
<keyword evidence="2" id="KW-0325">Glycoprotein</keyword>
<evidence type="ECO:0000259" key="4">
    <source>
        <dbReference type="Pfam" id="PF00149"/>
    </source>
</evidence>
<organism evidence="7 8">
    <name type="scientific">Triplophysa rosa</name>
    <name type="common">Cave loach</name>
    <dbReference type="NCBI Taxonomy" id="992332"/>
    <lineage>
        <taxon>Eukaryota</taxon>
        <taxon>Metazoa</taxon>
        <taxon>Chordata</taxon>
        <taxon>Craniata</taxon>
        <taxon>Vertebrata</taxon>
        <taxon>Euteleostomi</taxon>
        <taxon>Actinopterygii</taxon>
        <taxon>Neopterygii</taxon>
        <taxon>Teleostei</taxon>
        <taxon>Ostariophysi</taxon>
        <taxon>Cypriniformes</taxon>
        <taxon>Nemacheilidae</taxon>
        <taxon>Triplophysa</taxon>
    </lineage>
</organism>
<evidence type="ECO:0000256" key="2">
    <source>
        <dbReference type="ARBA" id="ARBA00023180"/>
    </source>
</evidence>
<dbReference type="Gene3D" id="2.60.40.380">
    <property type="entry name" value="Purple acid phosphatase-like, N-terminal"/>
    <property type="match status" value="1"/>
</dbReference>
<comment type="caution">
    <text evidence="7">The sequence shown here is derived from an EMBL/GenBank/DDBJ whole genome shotgun (WGS) entry which is preliminary data.</text>
</comment>
<evidence type="ECO:0000259" key="6">
    <source>
        <dbReference type="Pfam" id="PF16656"/>
    </source>
</evidence>
<dbReference type="InterPro" id="IPR004843">
    <property type="entry name" value="Calcineurin-like_PHP"/>
</dbReference>
<evidence type="ECO:0000259" key="5">
    <source>
        <dbReference type="Pfam" id="PF14008"/>
    </source>
</evidence>
<comment type="similarity">
    <text evidence="3">Belongs to the metallophosphoesterase superfamily. Purple acid phosphatase family.</text>
</comment>
<keyword evidence="8" id="KW-1185">Reference proteome</keyword>
<dbReference type="InterPro" id="IPR041792">
    <property type="entry name" value="MPP_PAP"/>
</dbReference>
<dbReference type="Gene3D" id="3.60.21.10">
    <property type="match status" value="2"/>
</dbReference>
<feature type="non-terminal residue" evidence="7">
    <location>
        <position position="537"/>
    </location>
</feature>
<feature type="signal peptide" evidence="3">
    <location>
        <begin position="1"/>
        <end position="17"/>
    </location>
</feature>
<dbReference type="Pfam" id="PF16656">
    <property type="entry name" value="Pur_ac_phosph_N"/>
    <property type="match status" value="1"/>
</dbReference>
<keyword evidence="3" id="KW-0378">Hydrolase</keyword>
<proteinExistence type="inferred from homology"/>
<evidence type="ECO:0000256" key="3">
    <source>
        <dbReference type="RuleBase" id="RU361203"/>
    </source>
</evidence>
<accession>A0A9W8C084</accession>
<evidence type="ECO:0000256" key="1">
    <source>
        <dbReference type="ARBA" id="ARBA00022729"/>
    </source>
</evidence>
<dbReference type="InterPro" id="IPR008963">
    <property type="entry name" value="Purple_acid_Pase-like_N"/>
</dbReference>
<sequence length="537" mass="61430">MARALVCLCALICAAAAVPPIGTQPEQVHISYPGVKNSMVVTWSTSNQTESVVEYSVWGDALFRKKAKGNYTVFTDGGTENRTTYVHRVTLTDLRPGSAYVYHCGSDAGWSDVLYLTSLNESLSFSPRFALYGDMGNENPQSLSRLQKETQIGMYDAILHIGDFAYDMHEDNGRIGDEFMKQIESIAAYVPYMTCPGNQEWAYNFSHYRYRFSMPGHTENLWYSWNIGPAHIISFSTEVYFYLEYGLDLLFRQYEWLKKDLEEANRPEQRAERPWIITMAHRPMYCSDDDGDDCTHFQSYVYNGSFEEPYVNPKAPVHIITGSAGCREKHDGFIPKPRSWSAFRSTDYGYTRMHLINSTHLYLEQVSDDQSYSSLDIFSLNKNGCFECMNFNKSTDGTWGSLYKTQELMFYQALDLVFQTQKQHGAYSGIIDAQIAAFLWTGSATDQRHDLYSSEVSSGRDLGRRRLVFPLGRVVYKRKIRKCSLNSSEELWEIMTNELQQLFNVKSIYWKRYVADAGLVPSGQDGVSGSRQLMLKV</sequence>
<feature type="domain" description="Calcineurin-like phosphoesterase" evidence="4">
    <location>
        <begin position="128"/>
        <end position="296"/>
    </location>
</feature>
<gene>
    <name evidence="7" type="ORF">IRJ41_024332</name>
</gene>